<feature type="transmembrane region" description="Helical" evidence="5">
    <location>
        <begin position="455"/>
        <end position="475"/>
    </location>
</feature>
<dbReference type="SUPFAM" id="SSF103473">
    <property type="entry name" value="MFS general substrate transporter"/>
    <property type="match status" value="1"/>
</dbReference>
<protein>
    <submittedName>
        <fullName evidence="7">Si:dkey-119m7.4</fullName>
    </submittedName>
</protein>
<reference evidence="7" key="2">
    <citation type="submission" date="2025-09" db="UniProtKB">
        <authorList>
            <consortium name="Ensembl"/>
        </authorList>
    </citation>
    <scope>IDENTIFICATION</scope>
</reference>
<dbReference type="Ensembl" id="ENSGMOT00000013078.2">
    <property type="protein sequence ID" value="ENSGMOP00000012741.2"/>
    <property type="gene ID" value="ENSGMOG00000011913.2"/>
</dbReference>
<evidence type="ECO:0000256" key="1">
    <source>
        <dbReference type="ARBA" id="ARBA00004141"/>
    </source>
</evidence>
<feature type="transmembrane region" description="Helical" evidence="5">
    <location>
        <begin position="344"/>
        <end position="364"/>
    </location>
</feature>
<feature type="transmembrane region" description="Helical" evidence="5">
    <location>
        <begin position="147"/>
        <end position="166"/>
    </location>
</feature>
<sequence length="505" mass="55744">MDFEEILSQIGGFGRFQKLLYVWICLPQVFLAFNQLASIFTGATPPHICLSAPPAWRGGPNSTSLLLLLHRGEAQACPDRRNGSNHSCPGGWQYDTSVFSSTVVTEWDLVCDRARTNSVLSSLYMAGLLVGAMGFGYLSDRYGRKPVMLMGLAFQAAFGVGAALAPNLYVYALLRFLVGSGVSATLINAFVLGTEWTGPKRRMLAGLTTDFCFGLGYVLLAPAAYLLRDWRHLQLAISAPCFLFVFYLWVLPRSARWLLANQRTEEAGLLIRRAARLNRQPLQEDLLTQQLLDTVERRRHTLLDLVRTPAMRKQSLIVFYLWFVTILIYYGMSFNISDFGDNLYLGHLLFGLVEVPARTMVLFTVNRSRRLTQAGSLVLGGLACLVLVLLTPVRMAIGLVVKFGATASFSVIYIYSAEIFPTVIRSNGIGMGSTWGRLGGVLAPVVHLLKDYHVHTPMILFGLSTLIGSGLTLLLPETANKPLLETIEEVEEGRRPKVGPALSDC</sequence>
<evidence type="ECO:0000256" key="4">
    <source>
        <dbReference type="ARBA" id="ARBA00023136"/>
    </source>
</evidence>
<dbReference type="Gene3D" id="1.20.1250.20">
    <property type="entry name" value="MFS general substrate transporter like domains"/>
    <property type="match status" value="1"/>
</dbReference>
<evidence type="ECO:0000259" key="6">
    <source>
        <dbReference type="PROSITE" id="PS50850"/>
    </source>
</evidence>
<evidence type="ECO:0000256" key="2">
    <source>
        <dbReference type="ARBA" id="ARBA00022692"/>
    </source>
</evidence>
<keyword evidence="4 5" id="KW-0472">Membrane</keyword>
<feature type="transmembrane region" description="Helical" evidence="5">
    <location>
        <begin position="119"/>
        <end position="138"/>
    </location>
</feature>
<evidence type="ECO:0000256" key="3">
    <source>
        <dbReference type="ARBA" id="ARBA00022989"/>
    </source>
</evidence>
<dbReference type="InterPro" id="IPR036259">
    <property type="entry name" value="MFS_trans_sf"/>
</dbReference>
<feature type="domain" description="Major facilitator superfamily (MFS) profile" evidence="6">
    <location>
        <begin position="30"/>
        <end position="480"/>
    </location>
</feature>
<dbReference type="GeneTree" id="ENSGT00940000164843"/>
<keyword evidence="3 5" id="KW-1133">Transmembrane helix</keyword>
<evidence type="ECO:0000313" key="8">
    <source>
        <dbReference type="Proteomes" id="UP000694546"/>
    </source>
</evidence>
<feature type="transmembrane region" description="Helical" evidence="5">
    <location>
        <begin position="233"/>
        <end position="251"/>
    </location>
</feature>
<keyword evidence="2 5" id="KW-0812">Transmembrane</keyword>
<dbReference type="OMA" id="WEYSKET"/>
<feature type="transmembrane region" description="Helical" evidence="5">
    <location>
        <begin position="172"/>
        <end position="192"/>
    </location>
</feature>
<dbReference type="PANTHER" id="PTHR24064">
    <property type="entry name" value="SOLUTE CARRIER FAMILY 22 MEMBER"/>
    <property type="match status" value="1"/>
</dbReference>
<dbReference type="AlphaFoldDB" id="A0A8C4ZEC6"/>
<proteinExistence type="predicted"/>
<evidence type="ECO:0000313" key="7">
    <source>
        <dbReference type="Ensembl" id="ENSGMOP00000012741.2"/>
    </source>
</evidence>
<dbReference type="PROSITE" id="PS50850">
    <property type="entry name" value="MFS"/>
    <property type="match status" value="1"/>
</dbReference>
<organism evidence="7 8">
    <name type="scientific">Gadus morhua</name>
    <name type="common">Atlantic cod</name>
    <dbReference type="NCBI Taxonomy" id="8049"/>
    <lineage>
        <taxon>Eukaryota</taxon>
        <taxon>Metazoa</taxon>
        <taxon>Chordata</taxon>
        <taxon>Craniata</taxon>
        <taxon>Vertebrata</taxon>
        <taxon>Euteleostomi</taxon>
        <taxon>Actinopterygii</taxon>
        <taxon>Neopterygii</taxon>
        <taxon>Teleostei</taxon>
        <taxon>Neoteleostei</taxon>
        <taxon>Acanthomorphata</taxon>
        <taxon>Zeiogadaria</taxon>
        <taxon>Gadariae</taxon>
        <taxon>Gadiformes</taxon>
        <taxon>Gadoidei</taxon>
        <taxon>Gadidae</taxon>
        <taxon>Gadus</taxon>
    </lineage>
</organism>
<feature type="transmembrane region" description="Helical" evidence="5">
    <location>
        <begin position="204"/>
        <end position="227"/>
    </location>
</feature>
<dbReference type="GO" id="GO:0022857">
    <property type="term" value="F:transmembrane transporter activity"/>
    <property type="evidence" value="ECO:0007669"/>
    <property type="project" value="InterPro"/>
</dbReference>
<dbReference type="Pfam" id="PF07690">
    <property type="entry name" value="MFS_1"/>
    <property type="match status" value="1"/>
</dbReference>
<reference evidence="7" key="1">
    <citation type="submission" date="2025-08" db="UniProtKB">
        <authorList>
            <consortium name="Ensembl"/>
        </authorList>
    </citation>
    <scope>IDENTIFICATION</scope>
</reference>
<feature type="transmembrane region" description="Helical" evidence="5">
    <location>
        <begin position="20"/>
        <end position="40"/>
    </location>
</feature>
<evidence type="ECO:0000256" key="5">
    <source>
        <dbReference type="SAM" id="Phobius"/>
    </source>
</evidence>
<dbReference type="Proteomes" id="UP000694546">
    <property type="component" value="Chromosome 21"/>
</dbReference>
<dbReference type="InterPro" id="IPR011701">
    <property type="entry name" value="MFS"/>
</dbReference>
<feature type="transmembrane region" description="Helical" evidence="5">
    <location>
        <begin position="315"/>
        <end position="332"/>
    </location>
</feature>
<comment type="subcellular location">
    <subcellularLocation>
        <location evidence="1">Membrane</location>
        <topology evidence="1">Multi-pass membrane protein</topology>
    </subcellularLocation>
</comment>
<name>A0A8C4ZEC6_GADMO</name>
<feature type="transmembrane region" description="Helical" evidence="5">
    <location>
        <begin position="371"/>
        <end position="390"/>
    </location>
</feature>
<accession>A0A8C4ZEC6</accession>
<dbReference type="GO" id="GO:0016020">
    <property type="term" value="C:membrane"/>
    <property type="evidence" value="ECO:0007669"/>
    <property type="project" value="UniProtKB-SubCell"/>
</dbReference>
<dbReference type="InterPro" id="IPR020846">
    <property type="entry name" value="MFS_dom"/>
</dbReference>
<keyword evidence="8" id="KW-1185">Reference proteome</keyword>